<organism evidence="7 8">
    <name type="scientific">candidate division KSB3 bacterium</name>
    <dbReference type="NCBI Taxonomy" id="2044937"/>
    <lineage>
        <taxon>Bacteria</taxon>
        <taxon>candidate division KSB3</taxon>
    </lineage>
</organism>
<dbReference type="InterPro" id="IPR014746">
    <property type="entry name" value="Gln_synth/guanido_kin_cat_dom"/>
</dbReference>
<evidence type="ECO:0000313" key="7">
    <source>
        <dbReference type="EMBL" id="PIE34222.1"/>
    </source>
</evidence>
<evidence type="ECO:0000256" key="1">
    <source>
        <dbReference type="ARBA" id="ARBA00022679"/>
    </source>
</evidence>
<dbReference type="PANTHER" id="PTHR11547:SF38">
    <property type="entry name" value="ARGININE KINASE 1-RELATED"/>
    <property type="match status" value="1"/>
</dbReference>
<evidence type="ECO:0000313" key="8">
    <source>
        <dbReference type="Proteomes" id="UP000230821"/>
    </source>
</evidence>
<gene>
    <name evidence="7" type="ORF">CSA56_08815</name>
</gene>
<accession>A0A2G6KGU0</accession>
<evidence type="ECO:0000256" key="2">
    <source>
        <dbReference type="ARBA" id="ARBA00022741"/>
    </source>
</evidence>
<dbReference type="GO" id="GO:0005615">
    <property type="term" value="C:extracellular space"/>
    <property type="evidence" value="ECO:0007669"/>
    <property type="project" value="TreeGrafter"/>
</dbReference>
<feature type="binding site" evidence="5">
    <location>
        <position position="122"/>
    </location>
    <ligand>
        <name>ATP</name>
        <dbReference type="ChEBI" id="CHEBI:30616"/>
    </ligand>
</feature>
<protein>
    <recommendedName>
        <fullName evidence="6">Phosphagen kinase C-terminal domain-containing protein</fullName>
    </recommendedName>
</protein>
<keyword evidence="2 5" id="KW-0547">Nucleotide-binding</keyword>
<dbReference type="Proteomes" id="UP000230821">
    <property type="component" value="Unassembled WGS sequence"/>
</dbReference>
<sequence>MDTSWRDERLIKTVLMNTLPYVITSRVRLARNLQGYCFPPTASDRERKAVFDRVQRAISQDTYFRSHTMISLDHAASLDRKLLEEEHLISHFSAVHGNYRAVVFSPRRQYPVVLVNEEDHLRIQTFFEGLSLHKAWKAAHIFDRHLQCHLDYAASRDDGYLTTCPSNAGSGIRASVMLFAPGLIISKRMPTLIRHCIDVGYTVRGMYGEGSEVQGYVLQISYQNPREQHAASILRKLEGLCRCLIEQERFARKALFNNPSYKLKRRIRQAQRYLMSTDSMTLKCGQELIAMCRLAVEPGLHSWRKSVRQPQFRHLQQLNQLMTRIQPAHIRTYGLRQNKLERSSSEPIDSSTENALRATLLQHTLGHLCLAGLQNVREKLL</sequence>
<feature type="domain" description="Phosphagen kinase C-terminal" evidence="6">
    <location>
        <begin position="21"/>
        <end position="251"/>
    </location>
</feature>
<evidence type="ECO:0000256" key="4">
    <source>
        <dbReference type="ARBA" id="ARBA00022840"/>
    </source>
</evidence>
<dbReference type="SUPFAM" id="SSF55931">
    <property type="entry name" value="Glutamine synthetase/guanido kinase"/>
    <property type="match status" value="1"/>
</dbReference>
<dbReference type="InterPro" id="IPR000749">
    <property type="entry name" value="ATP-guanido_PTrfase"/>
</dbReference>
<keyword evidence="3 5" id="KW-0418">Kinase</keyword>
<proteinExistence type="inferred from homology"/>
<dbReference type="PROSITE" id="PS51510">
    <property type="entry name" value="PHOSPHAGEN_KINASE_C"/>
    <property type="match status" value="1"/>
</dbReference>
<dbReference type="PANTHER" id="PTHR11547">
    <property type="entry name" value="ARGININE OR CREATINE KINASE"/>
    <property type="match status" value="1"/>
</dbReference>
<dbReference type="Gene3D" id="3.30.590.10">
    <property type="entry name" value="Glutamine synthetase/guanido kinase, catalytic domain"/>
    <property type="match status" value="1"/>
</dbReference>
<feature type="binding site" evidence="5">
    <location>
        <position position="87"/>
    </location>
    <ligand>
        <name>ATP</name>
        <dbReference type="ChEBI" id="CHEBI:30616"/>
    </ligand>
</feature>
<feature type="binding site" evidence="5">
    <location>
        <begin position="24"/>
        <end position="28"/>
    </location>
    <ligand>
        <name>ATP</name>
        <dbReference type="ChEBI" id="CHEBI:30616"/>
    </ligand>
</feature>
<comment type="similarity">
    <text evidence="5">Belongs to the ATP:guanido phosphotransferase family.</text>
</comment>
<evidence type="ECO:0000259" key="6">
    <source>
        <dbReference type="PROSITE" id="PS51510"/>
    </source>
</evidence>
<name>A0A2G6KGU0_9BACT</name>
<dbReference type="AlphaFoldDB" id="A0A2G6KGU0"/>
<feature type="binding site" evidence="5">
    <location>
        <begin position="173"/>
        <end position="177"/>
    </location>
    <ligand>
        <name>ATP</name>
        <dbReference type="ChEBI" id="CHEBI:30616"/>
    </ligand>
</feature>
<evidence type="ECO:0000256" key="3">
    <source>
        <dbReference type="ARBA" id="ARBA00022777"/>
    </source>
</evidence>
<dbReference type="GO" id="GO:0004111">
    <property type="term" value="F:creatine kinase activity"/>
    <property type="evidence" value="ECO:0007669"/>
    <property type="project" value="InterPro"/>
</dbReference>
<reference evidence="7 8" key="1">
    <citation type="submission" date="2017-10" db="EMBL/GenBank/DDBJ databases">
        <title>Novel microbial diversity and functional potential in the marine mammal oral microbiome.</title>
        <authorList>
            <person name="Dudek N.K."/>
            <person name="Sun C.L."/>
            <person name="Burstein D."/>
            <person name="Kantor R.S."/>
            <person name="Aliaga Goltsman D.S."/>
            <person name="Bik E.M."/>
            <person name="Thomas B.C."/>
            <person name="Banfield J.F."/>
            <person name="Relman D.A."/>
        </authorList>
    </citation>
    <scope>NUCLEOTIDE SEQUENCE [LARGE SCALE GENOMIC DNA]</scope>
    <source>
        <strain evidence="7">DOLJORAL78_47_16</strain>
    </source>
</reference>
<evidence type="ECO:0000256" key="5">
    <source>
        <dbReference type="PROSITE-ProRule" id="PRU00843"/>
    </source>
</evidence>
<dbReference type="Pfam" id="PF00217">
    <property type="entry name" value="ATP-gua_Ptrans"/>
    <property type="match status" value="1"/>
</dbReference>
<keyword evidence="1 5" id="KW-0808">Transferase</keyword>
<dbReference type="GO" id="GO:0046314">
    <property type="term" value="P:phosphocreatine biosynthetic process"/>
    <property type="evidence" value="ECO:0007669"/>
    <property type="project" value="InterPro"/>
</dbReference>
<comment type="caution">
    <text evidence="7">The sequence shown here is derived from an EMBL/GenBank/DDBJ whole genome shotgun (WGS) entry which is preliminary data.</text>
</comment>
<keyword evidence="4 5" id="KW-0067">ATP-binding</keyword>
<feature type="binding site" evidence="5">
    <location>
        <begin position="204"/>
        <end position="209"/>
    </location>
    <ligand>
        <name>ATP</name>
        <dbReference type="ChEBI" id="CHEBI:30616"/>
    </ligand>
</feature>
<dbReference type="InterPro" id="IPR022414">
    <property type="entry name" value="ATP-guanido_PTrfase_cat"/>
</dbReference>
<dbReference type="GO" id="GO:0005524">
    <property type="term" value="F:ATP binding"/>
    <property type="evidence" value="ECO:0007669"/>
    <property type="project" value="UniProtKB-UniRule"/>
</dbReference>
<dbReference type="EMBL" id="PDSK01000091">
    <property type="protein sequence ID" value="PIE34222.1"/>
    <property type="molecule type" value="Genomic_DNA"/>
</dbReference>